<evidence type="ECO:0000256" key="4">
    <source>
        <dbReference type="ARBA" id="ARBA00022475"/>
    </source>
</evidence>
<comment type="subcellular location">
    <subcellularLocation>
        <location evidence="1">Cell membrane</location>
        <topology evidence="1">Multi-pass membrane protein</topology>
    </subcellularLocation>
</comment>
<keyword evidence="8" id="KW-0187">Copper transport</keyword>
<evidence type="ECO:0000256" key="10">
    <source>
        <dbReference type="ARBA" id="ARBA00022967"/>
    </source>
</evidence>
<dbReference type="EC" id="7.2.2.8" evidence="2"/>
<evidence type="ECO:0000256" key="12">
    <source>
        <dbReference type="ARBA" id="ARBA00023008"/>
    </source>
</evidence>
<keyword evidence="18" id="KW-1185">Reference proteome</keyword>
<dbReference type="GO" id="GO:0046872">
    <property type="term" value="F:metal ion binding"/>
    <property type="evidence" value="ECO:0007669"/>
    <property type="project" value="UniProtKB-KW"/>
</dbReference>
<proteinExistence type="predicted"/>
<organism evidence="17 18">
    <name type="scientific">Allacma fusca</name>
    <dbReference type="NCBI Taxonomy" id="39272"/>
    <lineage>
        <taxon>Eukaryota</taxon>
        <taxon>Metazoa</taxon>
        <taxon>Ecdysozoa</taxon>
        <taxon>Arthropoda</taxon>
        <taxon>Hexapoda</taxon>
        <taxon>Collembola</taxon>
        <taxon>Symphypleona</taxon>
        <taxon>Sminthuridae</taxon>
        <taxon>Allacma</taxon>
    </lineage>
</organism>
<dbReference type="GO" id="GO:1902600">
    <property type="term" value="P:proton transmembrane transport"/>
    <property type="evidence" value="ECO:0007669"/>
    <property type="project" value="TreeGrafter"/>
</dbReference>
<gene>
    <name evidence="17" type="ORF">AFUS01_LOCUS6575</name>
</gene>
<evidence type="ECO:0000256" key="5">
    <source>
        <dbReference type="ARBA" id="ARBA00022692"/>
    </source>
</evidence>
<feature type="transmembrane region" description="Helical" evidence="15">
    <location>
        <begin position="121"/>
        <end position="144"/>
    </location>
</feature>
<keyword evidence="14 15" id="KW-0472">Membrane</keyword>
<evidence type="ECO:0000256" key="2">
    <source>
        <dbReference type="ARBA" id="ARBA00012517"/>
    </source>
</evidence>
<evidence type="ECO:0000256" key="7">
    <source>
        <dbReference type="ARBA" id="ARBA00022741"/>
    </source>
</evidence>
<dbReference type="GO" id="GO:0030007">
    <property type="term" value="P:intracellular potassium ion homeostasis"/>
    <property type="evidence" value="ECO:0007669"/>
    <property type="project" value="TreeGrafter"/>
</dbReference>
<keyword evidence="13" id="KW-0406">Ion transport</keyword>
<dbReference type="GO" id="GO:0005886">
    <property type="term" value="C:plasma membrane"/>
    <property type="evidence" value="ECO:0007669"/>
    <property type="project" value="UniProtKB-SubCell"/>
</dbReference>
<name>A0A8J2JCL3_9HEXA</name>
<dbReference type="PANTHER" id="PTHR43294:SF13">
    <property type="entry name" value="SODIUM_POTASSIUM-TRANSPORTING ATPASE SUBUNIT ALPHA"/>
    <property type="match status" value="1"/>
</dbReference>
<keyword evidence="3" id="KW-0813">Transport</keyword>
<accession>A0A8J2JCL3</accession>
<dbReference type="OrthoDB" id="3352408at2759"/>
<dbReference type="GO" id="GO:0005391">
    <property type="term" value="F:P-type sodium:potassium-exchanging transporter activity"/>
    <property type="evidence" value="ECO:0007669"/>
    <property type="project" value="TreeGrafter"/>
</dbReference>
<evidence type="ECO:0000313" key="17">
    <source>
        <dbReference type="EMBL" id="CAG7717101.1"/>
    </source>
</evidence>
<sequence length="295" mass="33271">MSDPRFRFVGLMSLVDPPRSSVPDAVEKCRSAGIKVIMVTGDHPLTAKSIARAVGIISKGSQTRDEIAKKLGVPEDKVAPESVKVAVIHGSDLKDMDSEKLDEILSPPRNRQRDKLVTRQLISYAYGQIGLIESFAGFFTYFVIMGENGFLPLKLLGLQSEWDSPSINDLEDSYGQEWSYSQRKRLESACSTGYFVAIVVAQWSNLIISKTRRVSIWDKGMNNWVLNFALMFETAVACMLIYTPAIANGLNLVPVKIGWWAPALPFSFLLFVYDEIRRCMIRRYPGGWICEEFYY</sequence>
<evidence type="ECO:0000313" key="18">
    <source>
        <dbReference type="Proteomes" id="UP000708208"/>
    </source>
</evidence>
<keyword evidence="11 15" id="KW-1133">Transmembrane helix</keyword>
<dbReference type="GO" id="GO:0140581">
    <property type="term" value="F:P-type monovalent copper transporter activity"/>
    <property type="evidence" value="ECO:0007669"/>
    <property type="project" value="UniProtKB-EC"/>
</dbReference>
<evidence type="ECO:0000256" key="3">
    <source>
        <dbReference type="ARBA" id="ARBA00022448"/>
    </source>
</evidence>
<evidence type="ECO:0000256" key="15">
    <source>
        <dbReference type="SAM" id="Phobius"/>
    </source>
</evidence>
<evidence type="ECO:0000256" key="8">
    <source>
        <dbReference type="ARBA" id="ARBA00022796"/>
    </source>
</evidence>
<keyword evidence="5 15" id="KW-0812">Transmembrane</keyword>
<evidence type="ECO:0000256" key="1">
    <source>
        <dbReference type="ARBA" id="ARBA00004651"/>
    </source>
</evidence>
<reference evidence="17" key="1">
    <citation type="submission" date="2021-06" db="EMBL/GenBank/DDBJ databases">
        <authorList>
            <person name="Hodson N. C."/>
            <person name="Mongue J. A."/>
            <person name="Jaron S. K."/>
        </authorList>
    </citation>
    <scope>NUCLEOTIDE SEQUENCE</scope>
</reference>
<evidence type="ECO:0000256" key="14">
    <source>
        <dbReference type="ARBA" id="ARBA00023136"/>
    </source>
</evidence>
<dbReference type="FunFam" id="3.40.50.1000:FF:000144">
    <property type="entry name" value="copper-transporting ATPase 1 isoform X2"/>
    <property type="match status" value="1"/>
</dbReference>
<dbReference type="Pfam" id="PF00702">
    <property type="entry name" value="Hydrolase"/>
    <property type="match status" value="1"/>
</dbReference>
<dbReference type="GO" id="GO:1990573">
    <property type="term" value="P:potassium ion import across plasma membrane"/>
    <property type="evidence" value="ECO:0007669"/>
    <property type="project" value="TreeGrafter"/>
</dbReference>
<protein>
    <recommendedName>
        <fullName evidence="2">P-type Cu(+) transporter</fullName>
        <ecNumber evidence="2">7.2.2.8</ecNumber>
    </recommendedName>
</protein>
<evidence type="ECO:0000259" key="16">
    <source>
        <dbReference type="Pfam" id="PF00689"/>
    </source>
</evidence>
<feature type="transmembrane region" description="Helical" evidence="15">
    <location>
        <begin position="257"/>
        <end position="273"/>
    </location>
</feature>
<dbReference type="GO" id="GO:0036376">
    <property type="term" value="P:sodium ion export across plasma membrane"/>
    <property type="evidence" value="ECO:0007669"/>
    <property type="project" value="TreeGrafter"/>
</dbReference>
<keyword evidence="4" id="KW-1003">Cell membrane</keyword>
<dbReference type="AlphaFoldDB" id="A0A8J2JCL3"/>
<comment type="caution">
    <text evidence="17">The sequence shown here is derived from an EMBL/GenBank/DDBJ whole genome shotgun (WGS) entry which is preliminary data.</text>
</comment>
<dbReference type="EMBL" id="CAJVCH010043310">
    <property type="protein sequence ID" value="CAG7717101.1"/>
    <property type="molecule type" value="Genomic_DNA"/>
</dbReference>
<evidence type="ECO:0000256" key="13">
    <source>
        <dbReference type="ARBA" id="ARBA00023065"/>
    </source>
</evidence>
<keyword evidence="9" id="KW-0067">ATP-binding</keyword>
<keyword evidence="12" id="KW-0186">Copper</keyword>
<dbReference type="InterPro" id="IPR006068">
    <property type="entry name" value="ATPase_P-typ_cation-transptr_C"/>
</dbReference>
<dbReference type="GO" id="GO:0006883">
    <property type="term" value="P:intracellular sodium ion homeostasis"/>
    <property type="evidence" value="ECO:0007669"/>
    <property type="project" value="TreeGrafter"/>
</dbReference>
<feature type="domain" description="Cation-transporting P-type ATPase C-terminal" evidence="16">
    <location>
        <begin position="103"/>
        <end position="278"/>
    </location>
</feature>
<dbReference type="Pfam" id="PF00689">
    <property type="entry name" value="Cation_ATPase_C"/>
    <property type="match status" value="1"/>
</dbReference>
<keyword evidence="7" id="KW-0547">Nucleotide-binding</keyword>
<evidence type="ECO:0000256" key="6">
    <source>
        <dbReference type="ARBA" id="ARBA00022723"/>
    </source>
</evidence>
<dbReference type="FunFam" id="1.20.1110.10:FF:000095">
    <property type="entry name" value="Sodium/potassium-transporting ATPase subunit alpha-1"/>
    <property type="match status" value="1"/>
</dbReference>
<dbReference type="Proteomes" id="UP000708208">
    <property type="component" value="Unassembled WGS sequence"/>
</dbReference>
<keyword evidence="6" id="KW-0479">Metal-binding</keyword>
<feature type="transmembrane region" description="Helical" evidence="15">
    <location>
        <begin position="224"/>
        <end position="245"/>
    </location>
</feature>
<dbReference type="InterPro" id="IPR050510">
    <property type="entry name" value="Cation_transp_ATPase_P-type"/>
</dbReference>
<dbReference type="GO" id="GO:0005524">
    <property type="term" value="F:ATP binding"/>
    <property type="evidence" value="ECO:0007669"/>
    <property type="project" value="UniProtKB-KW"/>
</dbReference>
<feature type="transmembrane region" description="Helical" evidence="15">
    <location>
        <begin position="186"/>
        <end position="203"/>
    </location>
</feature>
<dbReference type="PANTHER" id="PTHR43294">
    <property type="entry name" value="SODIUM/POTASSIUM-TRANSPORTING ATPASE SUBUNIT ALPHA"/>
    <property type="match status" value="1"/>
</dbReference>
<keyword evidence="10" id="KW-1278">Translocase</keyword>
<evidence type="ECO:0000256" key="11">
    <source>
        <dbReference type="ARBA" id="ARBA00022989"/>
    </source>
</evidence>
<evidence type="ECO:0000256" key="9">
    <source>
        <dbReference type="ARBA" id="ARBA00022840"/>
    </source>
</evidence>